<dbReference type="AlphaFoldDB" id="A0A1Y1RWZ8"/>
<feature type="binding site" evidence="6">
    <location>
        <position position="40"/>
    </location>
    <ligand>
        <name>substrate</name>
    </ligand>
</feature>
<comment type="function">
    <text evidence="1 6">Catalyzes the reversible cyclization of carbamoyl aspartate to dihydroorotate.</text>
</comment>
<evidence type="ECO:0000256" key="2">
    <source>
        <dbReference type="ARBA" id="ARBA00022723"/>
    </source>
</evidence>
<protein>
    <recommendedName>
        <fullName evidence="6 7">Dihydroorotase</fullName>
        <shortName evidence="6">DHOase</shortName>
        <ecNumber evidence="6 7">3.5.2.3</ecNumber>
    </recommendedName>
</protein>
<dbReference type="PANTHER" id="PTHR43137:SF1">
    <property type="entry name" value="DIHYDROOROTASE"/>
    <property type="match status" value="1"/>
</dbReference>
<dbReference type="InterPro" id="IPR002195">
    <property type="entry name" value="Dihydroorotase_CS"/>
</dbReference>
<dbReference type="Proteomes" id="UP000192343">
    <property type="component" value="Unassembled WGS sequence"/>
</dbReference>
<dbReference type="OrthoDB" id="9808095at2"/>
<evidence type="ECO:0000313" key="8">
    <source>
        <dbReference type="EMBL" id="ORC34826.1"/>
    </source>
</evidence>
<dbReference type="PROSITE" id="PS00483">
    <property type="entry name" value="DIHYDROOROTASE_2"/>
    <property type="match status" value="1"/>
</dbReference>
<sequence length="331" mass="36537">MELTIRIPDDLHLHLRQDRTLEICAPLSAAGFARALVMPNTLPPLTSPEALRRYREEIESAAPNLSPLLTFKIVPGLDPEQVGLLKRAGAVAGKYYPAGATTNAEDGFSDIKGAFPLFHALQAEEMVLSIHGEDPDAPVFLREEAFLSQVQTIIDNFPRLRIVLEHLSCRASVEAVRSWPERVAATITAHHLAFSVEDLLGGRLNQNLFCKPVLKGREDQKALIEAVVSGDSRFFFGSDSAPHSRKAKNEGAAGSFTSPVALPLLAAVFSQAGKIDRLEDFTSRFGAEFYRLPLNREKLSLRRESWTVPASYEDIVPLCAGEELEWRVLRA</sequence>
<dbReference type="HAMAP" id="MF_00219">
    <property type="entry name" value="PyrC_classII"/>
    <property type="match status" value="1"/>
</dbReference>
<dbReference type="PANTHER" id="PTHR43137">
    <property type="entry name" value="DIHYDROOROTASE"/>
    <property type="match status" value="1"/>
</dbReference>
<feature type="modified residue" description="N6-carboxylysine" evidence="6">
    <location>
        <position position="94"/>
    </location>
</feature>
<accession>A0A1Y1RWZ8</accession>
<feature type="binding site" evidence="6">
    <location>
        <begin position="14"/>
        <end position="16"/>
    </location>
    <ligand>
        <name>substrate</name>
    </ligand>
</feature>
<evidence type="ECO:0000313" key="9">
    <source>
        <dbReference type="Proteomes" id="UP000192343"/>
    </source>
</evidence>
<dbReference type="GO" id="GO:0006207">
    <property type="term" value="P:'de novo' pyrimidine nucleobase biosynthetic process"/>
    <property type="evidence" value="ECO:0007669"/>
    <property type="project" value="TreeGrafter"/>
</dbReference>
<reference evidence="8 9" key="1">
    <citation type="submission" date="2017-03" db="EMBL/GenBank/DDBJ databases">
        <title>Draft Genome sequence of Marispirochaeta sp. strain JC444.</title>
        <authorList>
            <person name="Shivani Y."/>
            <person name="Subhash Y."/>
            <person name="Sasikala C."/>
            <person name="Ramana C."/>
        </authorList>
    </citation>
    <scope>NUCLEOTIDE SEQUENCE [LARGE SCALE GENOMIC DNA]</scope>
    <source>
        <strain evidence="8 9">JC444</strain>
    </source>
</reference>
<evidence type="ECO:0000256" key="4">
    <source>
        <dbReference type="ARBA" id="ARBA00022833"/>
    </source>
</evidence>
<evidence type="ECO:0000256" key="7">
    <source>
        <dbReference type="NCBIfam" id="TIGR00856"/>
    </source>
</evidence>
<feature type="binding site" evidence="6">
    <location>
        <position position="166"/>
    </location>
    <ligand>
        <name>Zn(2+)</name>
        <dbReference type="ChEBI" id="CHEBI:29105"/>
        <label>2</label>
    </ligand>
</feature>
<feature type="binding site" evidence="6">
    <location>
        <position position="243"/>
    </location>
    <ligand>
        <name>substrate</name>
    </ligand>
</feature>
<dbReference type="InterPro" id="IPR032466">
    <property type="entry name" value="Metal_Hydrolase"/>
</dbReference>
<dbReference type="GO" id="GO:0044205">
    <property type="term" value="P:'de novo' UMP biosynthetic process"/>
    <property type="evidence" value="ECO:0007669"/>
    <property type="project" value="UniProtKB-UniRule"/>
</dbReference>
<dbReference type="PIRSF" id="PIRSF001237">
    <property type="entry name" value="DHOdimr"/>
    <property type="match status" value="1"/>
</dbReference>
<feature type="binding site" description="via carbamate group" evidence="6">
    <location>
        <position position="94"/>
    </location>
    <ligand>
        <name>Zn(2+)</name>
        <dbReference type="ChEBI" id="CHEBI:29105"/>
        <label>2</label>
    </ligand>
</feature>
<comment type="caution">
    <text evidence="8">The sequence shown here is derived from an EMBL/GenBank/DDBJ whole genome shotgun (WGS) entry which is preliminary data.</text>
</comment>
<proteinExistence type="inferred from homology"/>
<feature type="binding site" evidence="6">
    <location>
        <position position="12"/>
    </location>
    <ligand>
        <name>Zn(2+)</name>
        <dbReference type="ChEBI" id="CHEBI:29105"/>
        <label>1</label>
    </ligand>
</feature>
<feature type="binding site" evidence="6">
    <location>
        <position position="14"/>
    </location>
    <ligand>
        <name>Zn(2+)</name>
        <dbReference type="ChEBI" id="CHEBI:29105"/>
        <label>1</label>
    </ligand>
</feature>
<dbReference type="GO" id="GO:0005737">
    <property type="term" value="C:cytoplasm"/>
    <property type="evidence" value="ECO:0007669"/>
    <property type="project" value="TreeGrafter"/>
</dbReference>
<dbReference type="InterPro" id="IPR004721">
    <property type="entry name" value="DHOdimr"/>
</dbReference>
<dbReference type="STRING" id="1963862.B4O97_10835"/>
<keyword evidence="4 6" id="KW-0862">Zinc</keyword>
<evidence type="ECO:0000256" key="5">
    <source>
        <dbReference type="ARBA" id="ARBA00022975"/>
    </source>
</evidence>
<feature type="binding site" evidence="6">
    <location>
        <position position="131"/>
    </location>
    <ligand>
        <name>substrate</name>
    </ligand>
</feature>
<organism evidence="8 9">
    <name type="scientific">Marispirochaeta aestuarii</name>
    <dbReference type="NCBI Taxonomy" id="1963862"/>
    <lineage>
        <taxon>Bacteria</taxon>
        <taxon>Pseudomonadati</taxon>
        <taxon>Spirochaetota</taxon>
        <taxon>Spirochaetia</taxon>
        <taxon>Spirochaetales</taxon>
        <taxon>Spirochaetaceae</taxon>
        <taxon>Marispirochaeta</taxon>
    </lineage>
</organism>
<keyword evidence="3 6" id="KW-0378">Hydrolase</keyword>
<gene>
    <name evidence="6" type="primary">pyrC</name>
    <name evidence="8" type="ORF">B4O97_10835</name>
</gene>
<feature type="active site" evidence="6">
    <location>
        <position position="239"/>
    </location>
</feature>
<dbReference type="NCBIfam" id="TIGR00856">
    <property type="entry name" value="pyrC_dimer"/>
    <property type="match status" value="1"/>
</dbReference>
<name>A0A1Y1RWZ8_9SPIO</name>
<dbReference type="GO" id="GO:0008270">
    <property type="term" value="F:zinc ion binding"/>
    <property type="evidence" value="ECO:0007669"/>
    <property type="project" value="UniProtKB-UniRule"/>
</dbReference>
<evidence type="ECO:0000256" key="6">
    <source>
        <dbReference type="HAMAP-Rule" id="MF_00219"/>
    </source>
</evidence>
<comment type="catalytic activity">
    <reaction evidence="6">
        <text>(S)-dihydroorotate + H2O = N-carbamoyl-L-aspartate + H(+)</text>
        <dbReference type="Rhea" id="RHEA:24296"/>
        <dbReference type="ChEBI" id="CHEBI:15377"/>
        <dbReference type="ChEBI" id="CHEBI:15378"/>
        <dbReference type="ChEBI" id="CHEBI:30864"/>
        <dbReference type="ChEBI" id="CHEBI:32814"/>
        <dbReference type="EC" id="3.5.2.3"/>
    </reaction>
</comment>
<feature type="binding site" description="via carbamate group" evidence="6">
    <location>
        <position position="94"/>
    </location>
    <ligand>
        <name>Zn(2+)</name>
        <dbReference type="ChEBI" id="CHEBI:29105"/>
        <label>1</label>
    </ligand>
</feature>
<comment type="caution">
    <text evidence="6">Lacks conserved residue(s) required for the propagation of feature annotation.</text>
</comment>
<keyword evidence="5 6" id="KW-0665">Pyrimidine biosynthesis</keyword>
<comment type="subunit">
    <text evidence="6">Homodimer.</text>
</comment>
<evidence type="ECO:0000256" key="3">
    <source>
        <dbReference type="ARBA" id="ARBA00022801"/>
    </source>
</evidence>
<comment type="cofactor">
    <cofactor evidence="6">
        <name>Zn(2+)</name>
        <dbReference type="ChEBI" id="CHEBI:29105"/>
    </cofactor>
    <text evidence="6">Binds 2 Zn(2+) ions per subunit.</text>
</comment>
<dbReference type="UniPathway" id="UPA00070">
    <property type="reaction ID" value="UER00117"/>
</dbReference>
<comment type="pathway">
    <text evidence="6">Pyrimidine metabolism; UMP biosynthesis via de novo pathway; (S)-dihydroorotate from bicarbonate: step 3/3.</text>
</comment>
<keyword evidence="9" id="KW-1185">Reference proteome</keyword>
<dbReference type="EMBL" id="MWQY01000011">
    <property type="protein sequence ID" value="ORC34826.1"/>
    <property type="molecule type" value="Genomic_DNA"/>
</dbReference>
<feature type="binding site" evidence="6">
    <location>
        <position position="239"/>
    </location>
    <ligand>
        <name>Zn(2+)</name>
        <dbReference type="ChEBI" id="CHEBI:29105"/>
        <label>1</label>
    </ligand>
</feature>
<evidence type="ECO:0000256" key="1">
    <source>
        <dbReference type="ARBA" id="ARBA00002368"/>
    </source>
</evidence>
<dbReference type="SUPFAM" id="SSF51556">
    <property type="entry name" value="Metallo-dependent hydrolases"/>
    <property type="match status" value="1"/>
</dbReference>
<comment type="similarity">
    <text evidence="6">Belongs to the metallo-dependent hydrolases superfamily. DHOase family. Class II DHOase subfamily.</text>
</comment>
<feature type="binding site" evidence="6">
    <location>
        <position position="253"/>
    </location>
    <ligand>
        <name>substrate</name>
    </ligand>
</feature>
<dbReference type="Gene3D" id="3.20.20.140">
    <property type="entry name" value="Metal-dependent hydrolases"/>
    <property type="match status" value="1"/>
</dbReference>
<dbReference type="RefSeq" id="WP_083050765.1">
    <property type="nucleotide sequence ID" value="NZ_MWQY01000011.1"/>
</dbReference>
<feature type="binding site" evidence="6">
    <location>
        <position position="131"/>
    </location>
    <ligand>
        <name>Zn(2+)</name>
        <dbReference type="ChEBI" id="CHEBI:29105"/>
        <label>2</label>
    </ligand>
</feature>
<dbReference type="EC" id="3.5.2.3" evidence="6 7"/>
<keyword evidence="2 6" id="KW-0479">Metal-binding</keyword>
<dbReference type="GO" id="GO:0004151">
    <property type="term" value="F:dihydroorotase activity"/>
    <property type="evidence" value="ECO:0007669"/>
    <property type="project" value="UniProtKB-UniRule"/>
</dbReference>